<organism evidence="2 3">
    <name type="scientific">Sphagnurus paluster</name>
    <dbReference type="NCBI Taxonomy" id="117069"/>
    <lineage>
        <taxon>Eukaryota</taxon>
        <taxon>Fungi</taxon>
        <taxon>Dikarya</taxon>
        <taxon>Basidiomycota</taxon>
        <taxon>Agaricomycotina</taxon>
        <taxon>Agaricomycetes</taxon>
        <taxon>Agaricomycetidae</taxon>
        <taxon>Agaricales</taxon>
        <taxon>Tricholomatineae</taxon>
        <taxon>Lyophyllaceae</taxon>
        <taxon>Sphagnurus</taxon>
    </lineage>
</organism>
<keyword evidence="3" id="KW-1185">Reference proteome</keyword>
<dbReference type="EMBL" id="JABCKI010000703">
    <property type="protein sequence ID" value="KAG5649791.1"/>
    <property type="molecule type" value="Genomic_DNA"/>
</dbReference>
<comment type="caution">
    <text evidence="2">The sequence shown here is derived from an EMBL/GenBank/DDBJ whole genome shotgun (WGS) entry which is preliminary data.</text>
</comment>
<feature type="region of interest" description="Disordered" evidence="1">
    <location>
        <begin position="155"/>
        <end position="198"/>
    </location>
</feature>
<feature type="compositionally biased region" description="Basic and acidic residues" evidence="1">
    <location>
        <begin position="155"/>
        <end position="185"/>
    </location>
</feature>
<evidence type="ECO:0000313" key="3">
    <source>
        <dbReference type="Proteomes" id="UP000717328"/>
    </source>
</evidence>
<evidence type="ECO:0000313" key="2">
    <source>
        <dbReference type="EMBL" id="KAG5649791.1"/>
    </source>
</evidence>
<feature type="region of interest" description="Disordered" evidence="1">
    <location>
        <begin position="308"/>
        <end position="333"/>
    </location>
</feature>
<gene>
    <name evidence="2" type="ORF">H0H81_002026</name>
</gene>
<reference evidence="2" key="2">
    <citation type="submission" date="2021-10" db="EMBL/GenBank/DDBJ databases">
        <title>Phylogenomics reveals ancestral predisposition of the termite-cultivated fungus Termitomyces towards a domesticated lifestyle.</title>
        <authorList>
            <person name="Auxier B."/>
            <person name="Grum-Grzhimaylo A."/>
            <person name="Cardenas M.E."/>
            <person name="Lodge J.D."/>
            <person name="Laessoe T."/>
            <person name="Pedersen O."/>
            <person name="Smith M.E."/>
            <person name="Kuyper T.W."/>
            <person name="Franco-Molano E.A."/>
            <person name="Baroni T.J."/>
            <person name="Aanen D.K."/>
        </authorList>
    </citation>
    <scope>NUCLEOTIDE SEQUENCE</scope>
    <source>
        <strain evidence="2">D49</strain>
    </source>
</reference>
<sequence length="333" mass="36564">MGLSTLAPTVVVLPQFKLDDTHNKHSDLTSSVATLPEEDATGRVPDFVVAVAKTDIDWTDENNLGYIPWGQFRVLAFRTSLIVEIKRPATRSAPDATDYKESLEHRFRLAFADLEEQARLAFQGPGEIKQLILVACSGEWWVWKPASAEDYLSGKELSEGEATGKGEKTSEERGKKTIGGKDGDNAGKTNPGKFPRLAKAKVGPDTYKEVSSSLIDGPPRPHERLTNEVKKAGAKTKTKGPQRANFTRHEAVPGALNEGLSDEQWKRGLYMFDGGWSPCIQYETVQSRQSLSILQQFLAHANIPEGVDIATETDNSPTDHEDSVKNGSQDGEE</sequence>
<dbReference type="OrthoDB" id="2610860at2759"/>
<accession>A0A9P7GGY4</accession>
<proteinExistence type="predicted"/>
<name>A0A9P7GGY4_9AGAR</name>
<evidence type="ECO:0000256" key="1">
    <source>
        <dbReference type="SAM" id="MobiDB-lite"/>
    </source>
</evidence>
<dbReference type="AlphaFoldDB" id="A0A9P7GGY4"/>
<reference evidence="2" key="1">
    <citation type="submission" date="2021-02" db="EMBL/GenBank/DDBJ databases">
        <authorList>
            <person name="Nieuwenhuis M."/>
            <person name="Van De Peppel L.J.J."/>
        </authorList>
    </citation>
    <scope>NUCLEOTIDE SEQUENCE</scope>
    <source>
        <strain evidence="2">D49</strain>
    </source>
</reference>
<protein>
    <submittedName>
        <fullName evidence="2">Uncharacterized protein</fullName>
    </submittedName>
</protein>
<dbReference type="Proteomes" id="UP000717328">
    <property type="component" value="Unassembled WGS sequence"/>
</dbReference>